<proteinExistence type="predicted"/>
<gene>
    <name evidence="1" type="ORF">R1flu_011248</name>
</gene>
<sequence length="185" mass="19928">MMARDLPMVANGSPVVTNRSLVGANGLPAMEKGSPMGAKVSPLGAKASLVKANFRMESLTRHVLGRSGQTIKSYASLPSRLPLNFANASEVFTNVGEAFTTASEAIATVCKVLPTEANFRLESLTRHVFRRSSLTVAQNATCLVSLKSSWKMLFNDTKNTPSPFIDQKLCKFPARLPLTSLVLSK</sequence>
<dbReference type="AlphaFoldDB" id="A0ABD1Z7A1"/>
<protein>
    <submittedName>
        <fullName evidence="1">Uncharacterized protein</fullName>
    </submittedName>
</protein>
<dbReference type="Proteomes" id="UP001605036">
    <property type="component" value="Unassembled WGS sequence"/>
</dbReference>
<comment type="caution">
    <text evidence="1">The sequence shown here is derived from an EMBL/GenBank/DDBJ whole genome shotgun (WGS) entry which is preliminary data.</text>
</comment>
<accession>A0ABD1Z7A1</accession>
<keyword evidence="2" id="KW-1185">Reference proteome</keyword>
<evidence type="ECO:0000313" key="2">
    <source>
        <dbReference type="Proteomes" id="UP001605036"/>
    </source>
</evidence>
<reference evidence="1 2" key="1">
    <citation type="submission" date="2024-09" db="EMBL/GenBank/DDBJ databases">
        <title>Chromosome-scale assembly of Riccia fluitans.</title>
        <authorList>
            <person name="Paukszto L."/>
            <person name="Sawicki J."/>
            <person name="Karawczyk K."/>
            <person name="Piernik-Szablinska J."/>
            <person name="Szczecinska M."/>
            <person name="Mazdziarz M."/>
        </authorList>
    </citation>
    <scope>NUCLEOTIDE SEQUENCE [LARGE SCALE GENOMIC DNA]</scope>
    <source>
        <strain evidence="1">Rf_01</strain>
        <tissue evidence="1">Aerial parts of the thallus</tissue>
    </source>
</reference>
<name>A0ABD1Z7A1_9MARC</name>
<organism evidence="1 2">
    <name type="scientific">Riccia fluitans</name>
    <dbReference type="NCBI Taxonomy" id="41844"/>
    <lineage>
        <taxon>Eukaryota</taxon>
        <taxon>Viridiplantae</taxon>
        <taxon>Streptophyta</taxon>
        <taxon>Embryophyta</taxon>
        <taxon>Marchantiophyta</taxon>
        <taxon>Marchantiopsida</taxon>
        <taxon>Marchantiidae</taxon>
        <taxon>Marchantiales</taxon>
        <taxon>Ricciaceae</taxon>
        <taxon>Riccia</taxon>
    </lineage>
</organism>
<dbReference type="EMBL" id="JBHFFA010000002">
    <property type="protein sequence ID" value="KAL2643661.1"/>
    <property type="molecule type" value="Genomic_DNA"/>
</dbReference>
<evidence type="ECO:0000313" key="1">
    <source>
        <dbReference type="EMBL" id="KAL2643661.1"/>
    </source>
</evidence>